<name>A0A812M1U6_9DINO</name>
<keyword evidence="2" id="KW-1185">Reference proteome</keyword>
<dbReference type="AlphaFoldDB" id="A0A812M1U6"/>
<dbReference type="EMBL" id="CAJNDS010001321">
    <property type="protein sequence ID" value="CAE7255198.1"/>
    <property type="molecule type" value="Genomic_DNA"/>
</dbReference>
<organism evidence="1 2">
    <name type="scientific">Symbiodinium natans</name>
    <dbReference type="NCBI Taxonomy" id="878477"/>
    <lineage>
        <taxon>Eukaryota</taxon>
        <taxon>Sar</taxon>
        <taxon>Alveolata</taxon>
        <taxon>Dinophyceae</taxon>
        <taxon>Suessiales</taxon>
        <taxon>Symbiodiniaceae</taxon>
        <taxon>Symbiodinium</taxon>
    </lineage>
</organism>
<protein>
    <submittedName>
        <fullName evidence="1">Uncharacterized protein</fullName>
    </submittedName>
</protein>
<sequence>MDCLRSRMSEKSAVDLEVPLVLRLPRKSLLAGAVLQHALAVVGTYLARYEPMIYKFGWTHDPFWRWSNDLYGYQRDVDSWSEMVILHVSHEAFGPAMLEASLINQFQGISTKLPGCRNVRQGGDTITEGATSEASCSAAVRVARNVVRDIGVESAAKSPGLLKVARCSESNAERDTHRVLVKQCKLGLPIPLRRLGRGELDYTVLRLRDWFQWLVNSNCIHTLTGLTAPDHTRERCILKEFWSRYRSSNGDHPVFRLAAQGRLKLESTVPLLYHGDEGRGRRRMPFLVTSWFSMIGRGARPADRRARATNVRKPYVKLRPNFKGHSFVTRYLQAAMPKKAYQNERVFQAILKQCRAESNFLTYHGVSHERTGEKLWGVVLAVTGDWAWLVKSGGLRRNFNHAVKSVKDVAQPEGICHLCAAGMKDHPFEHLTRSPSWLSTFCQIDPFLDQSPLKGLLHADGRAATLFQFDVWHTCHLGVCRTFAGSVLALLSETFPGRSKDSRFEALSEAYMAWCARTKHQALLTKLTKDTIGWDSNNQFPCGNWYKGSLSRTMCDFIEDMTAGQEFEDDMLRLSGVAVRALNNFLRGLYEADIFLDRHTASTLGEHGLAFLDLYSQLASLAVQRQRCLFVLIPKLHSLHHQTLQDLVLASRFSDFVVSPLCYSVQMSEDFIGRHSRTSRRVHPALCTRRCTERFLQLAYTKYVEAGYLLPAQQD</sequence>
<dbReference type="OrthoDB" id="406440at2759"/>
<proteinExistence type="predicted"/>
<reference evidence="1" key="1">
    <citation type="submission" date="2021-02" db="EMBL/GenBank/DDBJ databases">
        <authorList>
            <person name="Dougan E. K."/>
            <person name="Rhodes N."/>
            <person name="Thang M."/>
            <person name="Chan C."/>
        </authorList>
    </citation>
    <scope>NUCLEOTIDE SEQUENCE</scope>
</reference>
<comment type="caution">
    <text evidence="1">The sequence shown here is derived from an EMBL/GenBank/DDBJ whole genome shotgun (WGS) entry which is preliminary data.</text>
</comment>
<dbReference type="Proteomes" id="UP000604046">
    <property type="component" value="Unassembled WGS sequence"/>
</dbReference>
<gene>
    <name evidence="1" type="ORF">SNAT2548_LOCUS12966</name>
</gene>
<evidence type="ECO:0000313" key="1">
    <source>
        <dbReference type="EMBL" id="CAE7255198.1"/>
    </source>
</evidence>
<evidence type="ECO:0000313" key="2">
    <source>
        <dbReference type="Proteomes" id="UP000604046"/>
    </source>
</evidence>
<accession>A0A812M1U6</accession>